<dbReference type="EMBL" id="BMDA01000001">
    <property type="protein sequence ID" value="GGH26453.1"/>
    <property type="molecule type" value="Genomic_DNA"/>
</dbReference>
<evidence type="ECO:0000313" key="2">
    <source>
        <dbReference type="EMBL" id="GGH26453.1"/>
    </source>
</evidence>
<name>A0ABD0A3M7_9GAMM</name>
<accession>A0ABD0A3M7</accession>
<organism evidence="2 3">
    <name type="scientific">Acinetobacter courvalinii</name>
    <dbReference type="NCBI Taxonomy" id="280147"/>
    <lineage>
        <taxon>Bacteria</taxon>
        <taxon>Pseudomonadati</taxon>
        <taxon>Pseudomonadota</taxon>
        <taxon>Gammaproteobacteria</taxon>
        <taxon>Moraxellales</taxon>
        <taxon>Moraxellaceae</taxon>
        <taxon>Acinetobacter</taxon>
    </lineage>
</organism>
<gene>
    <name evidence="2" type="ORF">GCM10007354_03920</name>
</gene>
<keyword evidence="1" id="KW-0812">Transmembrane</keyword>
<proteinExistence type="predicted"/>
<protein>
    <submittedName>
        <fullName evidence="2">Uncharacterized protein</fullName>
    </submittedName>
</protein>
<dbReference type="AlphaFoldDB" id="A0ABD0A3M7"/>
<comment type="caution">
    <text evidence="2">The sequence shown here is derived from an EMBL/GenBank/DDBJ whole genome shotgun (WGS) entry which is preliminary data.</text>
</comment>
<keyword evidence="1" id="KW-0472">Membrane</keyword>
<evidence type="ECO:0000313" key="3">
    <source>
        <dbReference type="Proteomes" id="UP000652691"/>
    </source>
</evidence>
<keyword evidence="1" id="KW-1133">Transmembrane helix</keyword>
<dbReference type="Proteomes" id="UP000652691">
    <property type="component" value="Unassembled WGS sequence"/>
</dbReference>
<sequence>MFHKKYNFSEKKLNKILNFKNKKQLTCSIIVFIPVVHFQFSSKIFLYITSVCGSTEINLNVYFFAIITI</sequence>
<reference evidence="2 3" key="1">
    <citation type="journal article" date="2014" name="Int. J. Syst. Evol. Microbiol.">
        <title>Complete genome sequence of Corynebacterium casei LMG S-19264T (=DSM 44701T), isolated from a smear-ripened cheese.</title>
        <authorList>
            <consortium name="US DOE Joint Genome Institute (JGI-PGF)"/>
            <person name="Walter F."/>
            <person name="Albersmeier A."/>
            <person name="Kalinowski J."/>
            <person name="Ruckert C."/>
        </authorList>
    </citation>
    <scope>NUCLEOTIDE SEQUENCE [LARGE SCALE GENOMIC DNA]</scope>
    <source>
        <strain evidence="2 3">CCM 8635</strain>
    </source>
</reference>
<evidence type="ECO:0000256" key="1">
    <source>
        <dbReference type="SAM" id="Phobius"/>
    </source>
</evidence>
<feature type="transmembrane region" description="Helical" evidence="1">
    <location>
        <begin position="44"/>
        <end position="67"/>
    </location>
</feature>